<dbReference type="AlphaFoldDB" id="A0A1G1VNH1"/>
<organism evidence="1 2">
    <name type="scientific">Candidatus Chisholmbacteria bacterium RIFCSPHIGHO2_01_FULL_49_18</name>
    <dbReference type="NCBI Taxonomy" id="1797590"/>
    <lineage>
        <taxon>Bacteria</taxon>
        <taxon>Candidatus Chisholmiibacteriota</taxon>
    </lineage>
</organism>
<dbReference type="InterPro" id="IPR029063">
    <property type="entry name" value="SAM-dependent_MTases_sf"/>
</dbReference>
<dbReference type="Gene3D" id="3.40.50.150">
    <property type="entry name" value="Vaccinia Virus protein VP39"/>
    <property type="match status" value="1"/>
</dbReference>
<evidence type="ECO:0008006" key="3">
    <source>
        <dbReference type="Google" id="ProtNLM"/>
    </source>
</evidence>
<dbReference type="Proteomes" id="UP000179069">
    <property type="component" value="Unassembled WGS sequence"/>
</dbReference>
<name>A0A1G1VNH1_9BACT</name>
<accession>A0A1G1VNH1</accession>
<proteinExistence type="predicted"/>
<comment type="caution">
    <text evidence="1">The sequence shown here is derived from an EMBL/GenBank/DDBJ whole genome shotgun (WGS) entry which is preliminary data.</text>
</comment>
<evidence type="ECO:0000313" key="2">
    <source>
        <dbReference type="Proteomes" id="UP000179069"/>
    </source>
</evidence>
<evidence type="ECO:0000313" key="1">
    <source>
        <dbReference type="EMBL" id="OGY16948.1"/>
    </source>
</evidence>
<dbReference type="EMBL" id="MHCI01000008">
    <property type="protein sequence ID" value="OGY16948.1"/>
    <property type="molecule type" value="Genomic_DNA"/>
</dbReference>
<dbReference type="SUPFAM" id="SSF53335">
    <property type="entry name" value="S-adenosyl-L-methionine-dependent methyltransferases"/>
    <property type="match status" value="1"/>
</dbReference>
<protein>
    <recommendedName>
        <fullName evidence="3">SAM-dependent methyltransferase</fullName>
    </recommendedName>
</protein>
<gene>
    <name evidence="1" type="ORF">A2785_02320</name>
</gene>
<sequence>MVKHRSAGRKASSILPSSYRDPSGSVFAHEGAIYRVIYEPYRTCYERLMGSGLYASLTEKGLLLNHQELGKIAIPLPEPLRAGTHAGRVFRVIRPTTIPFISYPYEWSFSQLKDAALTTLDIALESLEFGMVLKDASPFNTQFFLGKPVHVDTLSFEFYQEGEPWVAYRQFCEGFLGPLVLAATADARLLRLSATHLNGIPLDLVSRLLPLTAKLKSGILIHILAHAKSQKRYADRPLPTLKRGLRKIEFQALLMNLKKTVLGLKPGTSESFWDSYYTRFRYSANAQGSKERIVRTLLEKIKGRVVWDLGANLGVYSRIAAEHAALVVAMDMDVVSIDSMYRTCRQQGEKRILPLVMDLTNPSPSIGWNQEERLSLLDRGPADSVLALALLHHLAISSNVPMFMIAKFLKRICRSSLIVEFVSPGDPQVTRMLERRKDGVPDYTRESFEQAFQKYFTLRSVASVRDTRRAIYHFSTKA</sequence>
<reference evidence="1 2" key="1">
    <citation type="journal article" date="2016" name="Nat. Commun.">
        <title>Thousands of microbial genomes shed light on interconnected biogeochemical processes in an aquifer system.</title>
        <authorList>
            <person name="Anantharaman K."/>
            <person name="Brown C.T."/>
            <person name="Hug L.A."/>
            <person name="Sharon I."/>
            <person name="Castelle C.J."/>
            <person name="Probst A.J."/>
            <person name="Thomas B.C."/>
            <person name="Singh A."/>
            <person name="Wilkins M.J."/>
            <person name="Karaoz U."/>
            <person name="Brodie E.L."/>
            <person name="Williams K.H."/>
            <person name="Hubbard S.S."/>
            <person name="Banfield J.F."/>
        </authorList>
    </citation>
    <scope>NUCLEOTIDE SEQUENCE [LARGE SCALE GENOMIC DNA]</scope>
</reference>